<sequence>MKMTMRTLGSALLGLTLAACGPAMEGEEGMQDQEQTLEAGCTQLGSNITSHACTHQNISTDHVAVTATSGLTSATPSISTTHKFYDVTMPAGLAGTVKFRPSAAGSWAFYVSQNVSVTVKDSAGTTINSVLGHSVSSGCSLVKAAVYDLTSTTTDYQVTFGAASGNLLGVVPERLEDNRVRFYQDADNDGYGNNSVSVYTACVPPAGYILQRNDCNDANASIKPSATEIVGNSVDENCNGSLTN</sequence>
<dbReference type="Pfam" id="PF11617">
    <property type="entry name" value="Cu-binding_MopE"/>
    <property type="match status" value="1"/>
</dbReference>
<protein>
    <recommendedName>
        <fullName evidence="4">Lipoprotein</fullName>
    </recommendedName>
</protein>
<organism evidence="2 3">
    <name type="scientific">Archangium minus</name>
    <dbReference type="NCBI Taxonomy" id="83450"/>
    <lineage>
        <taxon>Bacteria</taxon>
        <taxon>Pseudomonadati</taxon>
        <taxon>Myxococcota</taxon>
        <taxon>Myxococcia</taxon>
        <taxon>Myxococcales</taxon>
        <taxon>Cystobacterineae</taxon>
        <taxon>Archangiaceae</taxon>
        <taxon>Archangium</taxon>
    </lineage>
</organism>
<reference evidence="2 3" key="1">
    <citation type="submission" date="2019-08" db="EMBL/GenBank/DDBJ databases">
        <title>Archangium and Cystobacter genomes.</title>
        <authorList>
            <person name="Chen I.-C.K."/>
            <person name="Wielgoss S."/>
        </authorList>
    </citation>
    <scope>NUCLEOTIDE SEQUENCE [LARGE SCALE GENOMIC DNA]</scope>
    <source>
        <strain evidence="2 3">Cbm 6</strain>
    </source>
</reference>
<keyword evidence="1" id="KW-0732">Signal</keyword>
<dbReference type="Proteomes" id="UP001611383">
    <property type="component" value="Chromosome"/>
</dbReference>
<evidence type="ECO:0000313" key="3">
    <source>
        <dbReference type="Proteomes" id="UP001611383"/>
    </source>
</evidence>
<feature type="signal peptide" evidence="1">
    <location>
        <begin position="1"/>
        <end position="25"/>
    </location>
</feature>
<keyword evidence="3" id="KW-1185">Reference proteome</keyword>
<dbReference type="InterPro" id="IPR021655">
    <property type="entry name" value="Put_metal-bd"/>
</dbReference>
<dbReference type="EMBL" id="CP043494">
    <property type="protein sequence ID" value="WNG45501.1"/>
    <property type="molecule type" value="Genomic_DNA"/>
</dbReference>
<proteinExistence type="predicted"/>
<evidence type="ECO:0008006" key="4">
    <source>
        <dbReference type="Google" id="ProtNLM"/>
    </source>
</evidence>
<name>A0ABY9WVC8_9BACT</name>
<accession>A0ABY9WVC8</accession>
<gene>
    <name evidence="2" type="ORF">F0U60_16395</name>
</gene>
<feature type="chain" id="PRO_5045623679" description="Lipoprotein" evidence="1">
    <location>
        <begin position="26"/>
        <end position="244"/>
    </location>
</feature>
<dbReference type="PROSITE" id="PS51257">
    <property type="entry name" value="PROKAR_LIPOPROTEIN"/>
    <property type="match status" value="1"/>
</dbReference>
<evidence type="ECO:0000313" key="2">
    <source>
        <dbReference type="EMBL" id="WNG45501.1"/>
    </source>
</evidence>
<evidence type="ECO:0000256" key="1">
    <source>
        <dbReference type="SAM" id="SignalP"/>
    </source>
</evidence>